<dbReference type="Proteomes" id="UP000623542">
    <property type="component" value="Unassembled WGS sequence"/>
</dbReference>
<keyword evidence="5" id="KW-1185">Reference proteome</keyword>
<accession>A0A851UP51</accession>
<evidence type="ECO:0000259" key="3">
    <source>
        <dbReference type="Pfam" id="PF15975"/>
    </source>
</evidence>
<protein>
    <recommendedName>
        <fullName evidence="1">Flotillin</fullName>
    </recommendedName>
</protein>
<comment type="subunit">
    <text evidence="1">Heterooligomeric complex.</text>
</comment>
<dbReference type="GO" id="GO:0005768">
    <property type="term" value="C:endosome"/>
    <property type="evidence" value="ECO:0007669"/>
    <property type="project" value="UniProtKB-SubCell"/>
</dbReference>
<dbReference type="OrthoDB" id="6080404at2759"/>
<keyword evidence="1" id="KW-0472">Membrane</keyword>
<comment type="similarity">
    <text evidence="1">Belongs to the band 7/mec-2 family. Flotillin subfamily.</text>
</comment>
<evidence type="ECO:0000313" key="4">
    <source>
        <dbReference type="EMBL" id="NXD29571.1"/>
    </source>
</evidence>
<gene>
    <name evidence="4" type="primary">Flot2</name>
    <name evidence="4" type="ORF">ELAFOR_R10865</name>
</gene>
<dbReference type="Gene3D" id="3.30.479.30">
    <property type="entry name" value="Band 7 domain"/>
    <property type="match status" value="1"/>
</dbReference>
<dbReference type="GO" id="GO:0045661">
    <property type="term" value="P:regulation of myoblast differentiation"/>
    <property type="evidence" value="ECO:0007669"/>
    <property type="project" value="TreeGrafter"/>
</dbReference>
<dbReference type="EMBL" id="WBNG01001032">
    <property type="protein sequence ID" value="NXD29571.1"/>
    <property type="molecule type" value="Genomic_DNA"/>
</dbReference>
<comment type="subcellular location">
    <subcellularLocation>
        <location evidence="1">Membrane</location>
    </subcellularLocation>
    <subcellularLocation>
        <location evidence="1">Endosome</location>
    </subcellularLocation>
</comment>
<evidence type="ECO:0000256" key="2">
    <source>
        <dbReference type="SAM" id="Coils"/>
    </source>
</evidence>
<dbReference type="GO" id="GO:0016600">
    <property type="term" value="C:flotillin complex"/>
    <property type="evidence" value="ECO:0007669"/>
    <property type="project" value="TreeGrafter"/>
</dbReference>
<dbReference type="GO" id="GO:0072659">
    <property type="term" value="P:protein localization to plasma membrane"/>
    <property type="evidence" value="ECO:0007669"/>
    <property type="project" value="TreeGrafter"/>
</dbReference>
<dbReference type="PANTHER" id="PTHR13806">
    <property type="entry name" value="FLOTILLIN-RELATED"/>
    <property type="match status" value="1"/>
</dbReference>
<dbReference type="CDD" id="cd03399">
    <property type="entry name" value="SPFH_flotillin"/>
    <property type="match status" value="1"/>
</dbReference>
<organism evidence="4 5">
    <name type="scientific">Elachura formosa</name>
    <name type="common">spotted wren-babbler</name>
    <dbReference type="NCBI Taxonomy" id="1463973"/>
    <lineage>
        <taxon>Eukaryota</taxon>
        <taxon>Metazoa</taxon>
        <taxon>Chordata</taxon>
        <taxon>Craniata</taxon>
        <taxon>Vertebrata</taxon>
        <taxon>Euteleostomi</taxon>
        <taxon>Archelosauria</taxon>
        <taxon>Archosauria</taxon>
        <taxon>Dinosauria</taxon>
        <taxon>Saurischia</taxon>
        <taxon>Theropoda</taxon>
        <taxon>Coelurosauria</taxon>
        <taxon>Aves</taxon>
        <taxon>Neognathae</taxon>
        <taxon>Neoaves</taxon>
        <taxon>Telluraves</taxon>
        <taxon>Australaves</taxon>
        <taxon>Passeriformes</taxon>
        <taxon>Elachuridae</taxon>
        <taxon>Elachura</taxon>
    </lineage>
</organism>
<dbReference type="PANTHER" id="PTHR13806:SF46">
    <property type="entry name" value="FLOTILLIN-1-RELATED"/>
    <property type="match status" value="1"/>
</dbReference>
<dbReference type="AlphaFoldDB" id="A0A851UP51"/>
<proteinExistence type="inferred from homology"/>
<evidence type="ECO:0000256" key="1">
    <source>
        <dbReference type="RuleBase" id="RU366054"/>
    </source>
</evidence>
<dbReference type="Pfam" id="PF15975">
    <property type="entry name" value="Flot"/>
    <property type="match status" value="1"/>
</dbReference>
<feature type="non-terminal residue" evidence="4">
    <location>
        <position position="1"/>
    </location>
</feature>
<dbReference type="SUPFAM" id="SSF117892">
    <property type="entry name" value="Band 7/SPFH domain"/>
    <property type="match status" value="1"/>
</dbReference>
<dbReference type="InterPro" id="IPR036013">
    <property type="entry name" value="Band_7/SPFH_dom_sf"/>
</dbReference>
<sequence length="418" mass="45667">AGGCCGSDEKQYVYGGWAWAWWCITDTQRISLEIMTLQPRCEDVETAEGVAITVTGVAQVKIMTEKELLAVACEQFLGKNVQDVKNVVLQTLEGHLRSILGVSMTAATACPVSRQPGQEHPGSCLCEQARGESWLITQPAGREGISRDGLLLPALPDVYDKVDYLSSLGKTQIAAVQRDADIGVAEAERDAGIREAECKKEMLDVKFMADTKIADSKRAFELQKAAFTEEVNIKTAEAQLAYELQSAREQQKIRQEEIEIEVVERKKQIEVEEKEVLRMEKELMATVKQPAEAEAYRIQQIAEGEKVKQILLAQAEAEKIRKIGEAEAFVIEAVGKAEAEGLKLKAEALQKYGEAAQLALVLDALPEIAAKVSAPLSKVDEIVILSGEKGSTMSDVNRLLAEVPASVRALTGVDLTKV</sequence>
<keyword evidence="2" id="KW-0175">Coiled coil</keyword>
<dbReference type="InterPro" id="IPR031905">
    <property type="entry name" value="Flotillin_C"/>
</dbReference>
<comment type="caution">
    <text evidence="4">The sequence shown here is derived from an EMBL/GenBank/DDBJ whole genome shotgun (WGS) entry which is preliminary data.</text>
</comment>
<feature type="coiled-coil region" evidence="2">
    <location>
        <begin position="246"/>
        <end position="289"/>
    </location>
</feature>
<dbReference type="GO" id="GO:0002020">
    <property type="term" value="F:protease binding"/>
    <property type="evidence" value="ECO:0007669"/>
    <property type="project" value="TreeGrafter"/>
</dbReference>
<feature type="non-terminal residue" evidence="4">
    <location>
        <position position="418"/>
    </location>
</feature>
<dbReference type="InterPro" id="IPR027705">
    <property type="entry name" value="Flotillin_fam"/>
</dbReference>
<feature type="domain" description="Flotillin C-terminal" evidence="3">
    <location>
        <begin position="314"/>
        <end position="388"/>
    </location>
</feature>
<reference evidence="4" key="1">
    <citation type="submission" date="2019-09" db="EMBL/GenBank/DDBJ databases">
        <title>Bird 10,000 Genomes (B10K) Project - Family phase.</title>
        <authorList>
            <person name="Zhang G."/>
        </authorList>
    </citation>
    <scope>NUCLEOTIDE SEQUENCE</scope>
    <source>
        <strain evidence="4">B10K-IZCAS-20218</strain>
        <tissue evidence="4">Blood</tissue>
    </source>
</reference>
<evidence type="ECO:0000313" key="5">
    <source>
        <dbReference type="Proteomes" id="UP000623542"/>
    </source>
</evidence>
<name>A0A851UP51_9PASS</name>